<dbReference type="GO" id="GO:0016491">
    <property type="term" value="F:oxidoreductase activity"/>
    <property type="evidence" value="ECO:0007669"/>
    <property type="project" value="InterPro"/>
</dbReference>
<evidence type="ECO:0000256" key="1">
    <source>
        <dbReference type="ARBA" id="ARBA00004477"/>
    </source>
</evidence>
<evidence type="ECO:0000256" key="8">
    <source>
        <dbReference type="ARBA" id="ARBA00022989"/>
    </source>
</evidence>
<evidence type="ECO:0000256" key="6">
    <source>
        <dbReference type="ARBA" id="ARBA00022824"/>
    </source>
</evidence>
<comment type="subunit">
    <text evidence="3">Homodimer.</text>
</comment>
<keyword evidence="5" id="KW-0812">Transmembrane</keyword>
<evidence type="ECO:0000259" key="12">
    <source>
        <dbReference type="Pfam" id="PF04116"/>
    </source>
</evidence>
<dbReference type="InterPro" id="IPR050307">
    <property type="entry name" value="Sterol_Desaturase_Related"/>
</dbReference>
<keyword evidence="8" id="KW-1133">Transmembrane helix</keyword>
<dbReference type="EC" id="4.1.99.5" evidence="4"/>
<evidence type="ECO:0000256" key="5">
    <source>
        <dbReference type="ARBA" id="ARBA00022692"/>
    </source>
</evidence>
<sequence length="168" mass="18205">MQTYAARRREKDDDVDGVVPDDGGAVRWAWWHSTGGSTRGTGSCTPTASCTGASTRGTTFLASGMSPHASVVFFSLCTAKGVDDHCGLWLPVNPLQRVFRNNAAYHDVHHQRRGGRYNFSQPFFVTWDKVFGTHMPYMVLGRPGGGLQARPVALPPALATPEATAVEK</sequence>
<evidence type="ECO:0000256" key="7">
    <source>
        <dbReference type="ARBA" id="ARBA00022857"/>
    </source>
</evidence>
<evidence type="ECO:0000256" key="11">
    <source>
        <dbReference type="ARBA" id="ARBA00047909"/>
    </source>
</evidence>
<comment type="similarity">
    <text evidence="2">Belongs to the sterol desaturase family.</text>
</comment>
<comment type="catalytic activity">
    <reaction evidence="11">
        <text>a long-chain fatty aldehyde + 2 NADPH + O2 + H(+) = a long-chain alkane + formate + 2 NADP(+) + H2O</text>
        <dbReference type="Rhea" id="RHEA:21440"/>
        <dbReference type="ChEBI" id="CHEBI:15377"/>
        <dbReference type="ChEBI" id="CHEBI:15378"/>
        <dbReference type="ChEBI" id="CHEBI:15379"/>
        <dbReference type="ChEBI" id="CHEBI:15740"/>
        <dbReference type="ChEBI" id="CHEBI:17176"/>
        <dbReference type="ChEBI" id="CHEBI:57783"/>
        <dbReference type="ChEBI" id="CHEBI:58349"/>
        <dbReference type="ChEBI" id="CHEBI:83563"/>
        <dbReference type="EC" id="4.1.99.5"/>
    </reaction>
</comment>
<dbReference type="EMBL" id="SPHZ02000008">
    <property type="protein sequence ID" value="KAF0901381.1"/>
    <property type="molecule type" value="Genomic_DNA"/>
</dbReference>
<keyword evidence="14" id="KW-1185">Reference proteome</keyword>
<name>A0A6G1CMS7_9ORYZ</name>
<organism evidence="13 14">
    <name type="scientific">Oryza meyeriana var. granulata</name>
    <dbReference type="NCBI Taxonomy" id="110450"/>
    <lineage>
        <taxon>Eukaryota</taxon>
        <taxon>Viridiplantae</taxon>
        <taxon>Streptophyta</taxon>
        <taxon>Embryophyta</taxon>
        <taxon>Tracheophyta</taxon>
        <taxon>Spermatophyta</taxon>
        <taxon>Magnoliopsida</taxon>
        <taxon>Liliopsida</taxon>
        <taxon>Poales</taxon>
        <taxon>Poaceae</taxon>
        <taxon>BOP clade</taxon>
        <taxon>Oryzoideae</taxon>
        <taxon>Oryzeae</taxon>
        <taxon>Oryzinae</taxon>
        <taxon>Oryza</taxon>
        <taxon>Oryza meyeriana</taxon>
    </lineage>
</organism>
<dbReference type="OrthoDB" id="686641at2759"/>
<dbReference type="GO" id="GO:0008610">
    <property type="term" value="P:lipid biosynthetic process"/>
    <property type="evidence" value="ECO:0007669"/>
    <property type="project" value="InterPro"/>
</dbReference>
<proteinExistence type="inferred from homology"/>
<keyword evidence="9" id="KW-0472">Membrane</keyword>
<dbReference type="Pfam" id="PF04116">
    <property type="entry name" value="FA_hydroxylase"/>
    <property type="match status" value="1"/>
</dbReference>
<evidence type="ECO:0000256" key="10">
    <source>
        <dbReference type="ARBA" id="ARBA00023239"/>
    </source>
</evidence>
<evidence type="ECO:0000256" key="4">
    <source>
        <dbReference type="ARBA" id="ARBA00013146"/>
    </source>
</evidence>
<dbReference type="GO" id="GO:0005506">
    <property type="term" value="F:iron ion binding"/>
    <property type="evidence" value="ECO:0007669"/>
    <property type="project" value="InterPro"/>
</dbReference>
<gene>
    <name evidence="13" type="ORF">E2562_000262</name>
</gene>
<evidence type="ECO:0000256" key="2">
    <source>
        <dbReference type="ARBA" id="ARBA00009324"/>
    </source>
</evidence>
<evidence type="ECO:0000313" key="13">
    <source>
        <dbReference type="EMBL" id="KAF0901381.1"/>
    </source>
</evidence>
<evidence type="ECO:0000256" key="9">
    <source>
        <dbReference type="ARBA" id="ARBA00023136"/>
    </source>
</evidence>
<accession>A0A6G1CMS7</accession>
<evidence type="ECO:0000256" key="3">
    <source>
        <dbReference type="ARBA" id="ARBA00011738"/>
    </source>
</evidence>
<protein>
    <recommendedName>
        <fullName evidence="4">aldehyde oxygenase (deformylating)</fullName>
        <ecNumber evidence="4">4.1.99.5</ecNumber>
    </recommendedName>
</protein>
<dbReference type="AlphaFoldDB" id="A0A6G1CMS7"/>
<dbReference type="GO" id="GO:0005789">
    <property type="term" value="C:endoplasmic reticulum membrane"/>
    <property type="evidence" value="ECO:0007669"/>
    <property type="project" value="UniProtKB-SubCell"/>
</dbReference>
<keyword evidence="6" id="KW-0256">Endoplasmic reticulum</keyword>
<keyword evidence="10" id="KW-0456">Lyase</keyword>
<dbReference type="Proteomes" id="UP000479710">
    <property type="component" value="Unassembled WGS sequence"/>
</dbReference>
<evidence type="ECO:0000313" key="14">
    <source>
        <dbReference type="Proteomes" id="UP000479710"/>
    </source>
</evidence>
<reference evidence="13 14" key="1">
    <citation type="submission" date="2019-11" db="EMBL/GenBank/DDBJ databases">
        <title>Whole genome sequence of Oryza granulata.</title>
        <authorList>
            <person name="Li W."/>
        </authorList>
    </citation>
    <scope>NUCLEOTIDE SEQUENCE [LARGE SCALE GENOMIC DNA]</scope>
    <source>
        <strain evidence="14">cv. Menghai</strain>
        <tissue evidence="13">Leaf</tissue>
    </source>
</reference>
<keyword evidence="7" id="KW-0521">NADP</keyword>
<comment type="subcellular location">
    <subcellularLocation>
        <location evidence="1">Endoplasmic reticulum membrane</location>
        <topology evidence="1">Multi-pass membrane protein</topology>
    </subcellularLocation>
</comment>
<feature type="domain" description="Fatty acid hydroxylase" evidence="12">
    <location>
        <begin position="59"/>
        <end position="133"/>
    </location>
</feature>
<dbReference type="InterPro" id="IPR006694">
    <property type="entry name" value="Fatty_acid_hydroxylase"/>
</dbReference>
<dbReference type="GO" id="GO:0071771">
    <property type="term" value="F:aldehyde oxygenase (deformylating) activity"/>
    <property type="evidence" value="ECO:0007669"/>
    <property type="project" value="UniProtKB-EC"/>
</dbReference>
<comment type="caution">
    <text evidence="13">The sequence shown here is derived from an EMBL/GenBank/DDBJ whole genome shotgun (WGS) entry which is preliminary data.</text>
</comment>
<dbReference type="PANTHER" id="PTHR11863">
    <property type="entry name" value="STEROL DESATURASE"/>
    <property type="match status" value="1"/>
</dbReference>